<evidence type="ECO:0000313" key="1">
    <source>
        <dbReference type="EMBL" id="ELQ44546.1"/>
    </source>
</evidence>
<dbReference type="AlphaFoldDB" id="A0AA97P9V2"/>
<name>A0AA97P9V2_PYRO3</name>
<sequence>MSGKAKGDSRKPKADRLAEQAESRILTSFRQASGASPQPSPTYRAQFMVFTRFQQLGHVKIPTKIVSTGAVIFAPLQELGLLWRTFDISKKSPRFVRKVERISSNPGQSWKFGQVKHKSLQGIRQRCADV</sequence>
<dbReference type="EMBL" id="JH793688">
    <property type="protein sequence ID" value="ELQ44546.1"/>
    <property type="molecule type" value="Genomic_DNA"/>
</dbReference>
<accession>A0AA97P9V2</accession>
<protein>
    <submittedName>
        <fullName evidence="1">Uncharacterized protein</fullName>
    </submittedName>
</protein>
<dbReference type="Proteomes" id="UP000011086">
    <property type="component" value="Unassembled WGS sequence"/>
</dbReference>
<organism evidence="1">
    <name type="scientific">Pyricularia oryzae (strain Y34)</name>
    <name type="common">Rice blast fungus</name>
    <name type="synonym">Magnaporthe oryzae</name>
    <dbReference type="NCBI Taxonomy" id="1143189"/>
    <lineage>
        <taxon>Eukaryota</taxon>
        <taxon>Fungi</taxon>
        <taxon>Dikarya</taxon>
        <taxon>Ascomycota</taxon>
        <taxon>Pezizomycotina</taxon>
        <taxon>Sordariomycetes</taxon>
        <taxon>Sordariomycetidae</taxon>
        <taxon>Magnaporthales</taxon>
        <taxon>Pyriculariaceae</taxon>
        <taxon>Pyricularia</taxon>
    </lineage>
</organism>
<proteinExistence type="predicted"/>
<gene>
    <name evidence="1" type="ORF">OOU_Y34scaffold00077g3</name>
</gene>
<reference evidence="1" key="1">
    <citation type="journal article" date="2012" name="PLoS Genet.">
        <title>Comparative analysis of the genomes of two field isolates of the rice blast fungus Magnaporthe oryzae.</title>
        <authorList>
            <person name="Xue M."/>
            <person name="Yang J."/>
            <person name="Li Z."/>
            <person name="Hu S."/>
            <person name="Yao N."/>
            <person name="Dean R.A."/>
            <person name="Zhao W."/>
            <person name="Shen M."/>
            <person name="Zhang H."/>
            <person name="Li C."/>
            <person name="Liu L."/>
            <person name="Cao L."/>
            <person name="Xu X."/>
            <person name="Xing Y."/>
            <person name="Hsiang T."/>
            <person name="Zhang Z."/>
            <person name="Xu J.R."/>
            <person name="Peng Y.L."/>
        </authorList>
    </citation>
    <scope>NUCLEOTIDE SEQUENCE</scope>
    <source>
        <strain evidence="1">Y34</strain>
    </source>
</reference>